<dbReference type="InterPro" id="IPR001789">
    <property type="entry name" value="Sig_transdc_resp-reg_receiver"/>
</dbReference>
<comment type="caution">
    <text evidence="10">The sequence shown here is derived from an EMBL/GenBank/DDBJ whole genome shotgun (WGS) entry which is preliminary data.</text>
</comment>
<evidence type="ECO:0000256" key="6">
    <source>
        <dbReference type="PROSITE-ProRule" id="PRU00169"/>
    </source>
</evidence>
<feature type="modified residue" description="4-aspartylphosphate" evidence="6">
    <location>
        <position position="52"/>
    </location>
</feature>
<evidence type="ECO:0000313" key="10">
    <source>
        <dbReference type="EMBL" id="PQA60430.1"/>
    </source>
</evidence>
<evidence type="ECO:0000256" key="5">
    <source>
        <dbReference type="ARBA" id="ARBA00023163"/>
    </source>
</evidence>
<dbReference type="Gene3D" id="6.10.250.690">
    <property type="match status" value="1"/>
</dbReference>
<gene>
    <name evidence="10" type="ORF">C5O19_12670</name>
</gene>
<sequence length="229" mass="26902">MSKILLVEDDSRVASFVEKGLREKLFQVRHVMKGYEAIEETMQQEFDAIILDIMLPDLDGFDVCRTIRRREINVPIIMLSALNTPEEKIQGLEAGADDYLGKPFNFLELIARINAQLRRKSFEKGNFEQYTYYDLSINLDRHVVKRGETEITLSPREFKLLLFFMQNKERVVTRAEIAEAAWDLNFDTNTNVVDVYINYLRNKLDKGYDTKFIQTIKGRGYLFEQYTEE</sequence>
<name>A0A2S7IS66_9BACT</name>
<dbReference type="PROSITE" id="PS50110">
    <property type="entry name" value="RESPONSE_REGULATORY"/>
    <property type="match status" value="1"/>
</dbReference>
<feature type="DNA-binding region" description="OmpR/PhoB-type" evidence="7">
    <location>
        <begin position="127"/>
        <end position="225"/>
    </location>
</feature>
<evidence type="ECO:0000259" key="8">
    <source>
        <dbReference type="PROSITE" id="PS50110"/>
    </source>
</evidence>
<dbReference type="SMART" id="SM00862">
    <property type="entry name" value="Trans_reg_C"/>
    <property type="match status" value="1"/>
</dbReference>
<dbReference type="OrthoDB" id="9774822at2"/>
<evidence type="ECO:0000256" key="4">
    <source>
        <dbReference type="ARBA" id="ARBA00023125"/>
    </source>
</evidence>
<evidence type="ECO:0000256" key="7">
    <source>
        <dbReference type="PROSITE-ProRule" id="PRU01091"/>
    </source>
</evidence>
<evidence type="ECO:0000256" key="2">
    <source>
        <dbReference type="ARBA" id="ARBA00023012"/>
    </source>
</evidence>
<dbReference type="FunFam" id="3.40.50.2300:FF:000001">
    <property type="entry name" value="DNA-binding response regulator PhoB"/>
    <property type="match status" value="1"/>
</dbReference>
<accession>A0A2S7IS66</accession>
<dbReference type="Gene3D" id="3.40.50.2300">
    <property type="match status" value="1"/>
</dbReference>
<dbReference type="InterPro" id="IPR039420">
    <property type="entry name" value="WalR-like"/>
</dbReference>
<feature type="domain" description="OmpR/PhoB-type" evidence="9">
    <location>
        <begin position="127"/>
        <end position="225"/>
    </location>
</feature>
<dbReference type="GO" id="GO:0032993">
    <property type="term" value="C:protein-DNA complex"/>
    <property type="evidence" value="ECO:0007669"/>
    <property type="project" value="TreeGrafter"/>
</dbReference>
<keyword evidence="3" id="KW-0805">Transcription regulation</keyword>
<dbReference type="FunFam" id="1.10.10.10:FF:000005">
    <property type="entry name" value="Two-component system response regulator"/>
    <property type="match status" value="1"/>
</dbReference>
<dbReference type="SUPFAM" id="SSF52172">
    <property type="entry name" value="CheY-like"/>
    <property type="match status" value="1"/>
</dbReference>
<protein>
    <submittedName>
        <fullName evidence="10">DNA-binding response regulator</fullName>
    </submittedName>
</protein>
<dbReference type="InterPro" id="IPR001867">
    <property type="entry name" value="OmpR/PhoB-type_DNA-bd"/>
</dbReference>
<dbReference type="CDD" id="cd17624">
    <property type="entry name" value="REC_OmpR_PmrA-like"/>
    <property type="match status" value="1"/>
</dbReference>
<dbReference type="PROSITE" id="PS51755">
    <property type="entry name" value="OMPR_PHOB"/>
    <property type="match status" value="1"/>
</dbReference>
<proteinExistence type="predicted"/>
<keyword evidence="1 6" id="KW-0597">Phosphoprotein</keyword>
<keyword evidence="5" id="KW-0804">Transcription</keyword>
<dbReference type="Proteomes" id="UP000239590">
    <property type="component" value="Unassembled WGS sequence"/>
</dbReference>
<keyword evidence="2" id="KW-0902">Two-component regulatory system</keyword>
<dbReference type="Gene3D" id="1.10.10.10">
    <property type="entry name" value="Winged helix-like DNA-binding domain superfamily/Winged helix DNA-binding domain"/>
    <property type="match status" value="1"/>
</dbReference>
<keyword evidence="4 7" id="KW-0238">DNA-binding</keyword>
<dbReference type="InterPro" id="IPR036388">
    <property type="entry name" value="WH-like_DNA-bd_sf"/>
</dbReference>
<dbReference type="Pfam" id="PF00072">
    <property type="entry name" value="Response_reg"/>
    <property type="match status" value="1"/>
</dbReference>
<dbReference type="RefSeq" id="WP_104712719.1">
    <property type="nucleotide sequence ID" value="NZ_PTRA01000001.1"/>
</dbReference>
<dbReference type="InterPro" id="IPR011006">
    <property type="entry name" value="CheY-like_superfamily"/>
</dbReference>
<evidence type="ECO:0000256" key="3">
    <source>
        <dbReference type="ARBA" id="ARBA00023015"/>
    </source>
</evidence>
<evidence type="ECO:0000256" key="1">
    <source>
        <dbReference type="ARBA" id="ARBA00022553"/>
    </source>
</evidence>
<keyword evidence="11" id="KW-1185">Reference proteome</keyword>
<dbReference type="EMBL" id="PTRA01000001">
    <property type="protein sequence ID" value="PQA60430.1"/>
    <property type="molecule type" value="Genomic_DNA"/>
</dbReference>
<dbReference type="SUPFAM" id="SSF46894">
    <property type="entry name" value="C-terminal effector domain of the bipartite response regulators"/>
    <property type="match status" value="1"/>
</dbReference>
<dbReference type="CDD" id="cd00383">
    <property type="entry name" value="trans_reg_C"/>
    <property type="match status" value="1"/>
</dbReference>
<dbReference type="AlphaFoldDB" id="A0A2S7IS66"/>
<dbReference type="Pfam" id="PF00486">
    <property type="entry name" value="Trans_reg_C"/>
    <property type="match status" value="1"/>
</dbReference>
<evidence type="ECO:0000259" key="9">
    <source>
        <dbReference type="PROSITE" id="PS51755"/>
    </source>
</evidence>
<dbReference type="GO" id="GO:0000976">
    <property type="term" value="F:transcription cis-regulatory region binding"/>
    <property type="evidence" value="ECO:0007669"/>
    <property type="project" value="TreeGrafter"/>
</dbReference>
<dbReference type="GO" id="GO:0005829">
    <property type="term" value="C:cytosol"/>
    <property type="evidence" value="ECO:0007669"/>
    <property type="project" value="TreeGrafter"/>
</dbReference>
<dbReference type="GO" id="GO:0006355">
    <property type="term" value="P:regulation of DNA-templated transcription"/>
    <property type="evidence" value="ECO:0007669"/>
    <property type="project" value="InterPro"/>
</dbReference>
<dbReference type="SMART" id="SM00448">
    <property type="entry name" value="REC"/>
    <property type="match status" value="1"/>
</dbReference>
<dbReference type="PANTHER" id="PTHR48111:SF22">
    <property type="entry name" value="REGULATOR OF RPOS"/>
    <property type="match status" value="1"/>
</dbReference>
<dbReference type="InterPro" id="IPR016032">
    <property type="entry name" value="Sig_transdc_resp-reg_C-effctor"/>
</dbReference>
<feature type="domain" description="Response regulatory" evidence="8">
    <location>
        <begin position="3"/>
        <end position="117"/>
    </location>
</feature>
<reference evidence="11" key="1">
    <citation type="submission" date="2018-02" db="EMBL/GenBank/DDBJ databases">
        <title>Genome sequencing of Solimonas sp. HR-BB.</title>
        <authorList>
            <person name="Lee Y."/>
            <person name="Jeon C.O."/>
        </authorList>
    </citation>
    <scope>NUCLEOTIDE SEQUENCE [LARGE SCALE GENOMIC DNA]</scope>
    <source>
        <strain evidence="11">HR-U</strain>
    </source>
</reference>
<dbReference type="PANTHER" id="PTHR48111">
    <property type="entry name" value="REGULATOR OF RPOS"/>
    <property type="match status" value="1"/>
</dbReference>
<organism evidence="10 11">
    <name type="scientific">Siphonobacter curvatus</name>
    <dbReference type="NCBI Taxonomy" id="2094562"/>
    <lineage>
        <taxon>Bacteria</taxon>
        <taxon>Pseudomonadati</taxon>
        <taxon>Bacteroidota</taxon>
        <taxon>Cytophagia</taxon>
        <taxon>Cytophagales</taxon>
        <taxon>Cytophagaceae</taxon>
        <taxon>Siphonobacter</taxon>
    </lineage>
</organism>
<dbReference type="GO" id="GO:0000156">
    <property type="term" value="F:phosphorelay response regulator activity"/>
    <property type="evidence" value="ECO:0007669"/>
    <property type="project" value="TreeGrafter"/>
</dbReference>
<evidence type="ECO:0000313" key="11">
    <source>
        <dbReference type="Proteomes" id="UP000239590"/>
    </source>
</evidence>